<feature type="domain" description="Zn(2)-C6 fungal-type" evidence="6">
    <location>
        <begin position="91"/>
        <end position="122"/>
    </location>
</feature>
<dbReference type="GO" id="GO:0008270">
    <property type="term" value="F:zinc ion binding"/>
    <property type="evidence" value="ECO:0007669"/>
    <property type="project" value="InterPro"/>
</dbReference>
<dbReference type="InterPro" id="IPR050987">
    <property type="entry name" value="AtrR-like"/>
</dbReference>
<name>A0AAD7NQQ1_9AGAR</name>
<evidence type="ECO:0000256" key="4">
    <source>
        <dbReference type="ARBA" id="ARBA00023242"/>
    </source>
</evidence>
<dbReference type="SUPFAM" id="SSF57701">
    <property type="entry name" value="Zn2/Cys6 DNA-binding domain"/>
    <property type="match status" value="2"/>
</dbReference>
<dbReference type="Pfam" id="PF00172">
    <property type="entry name" value="Zn_clus"/>
    <property type="match status" value="2"/>
</dbReference>
<dbReference type="InterPro" id="IPR001138">
    <property type="entry name" value="Zn2Cys6_DnaBD"/>
</dbReference>
<evidence type="ECO:0000256" key="5">
    <source>
        <dbReference type="SAM" id="MobiDB-lite"/>
    </source>
</evidence>
<feature type="region of interest" description="Disordered" evidence="5">
    <location>
        <begin position="1"/>
        <end position="23"/>
    </location>
</feature>
<keyword evidence="2" id="KW-0479">Metal-binding</keyword>
<dbReference type="CDD" id="cd00067">
    <property type="entry name" value="GAL4"/>
    <property type="match status" value="2"/>
</dbReference>
<gene>
    <name evidence="7" type="ORF">B0H16DRAFT_1513611</name>
</gene>
<dbReference type="Proteomes" id="UP001215598">
    <property type="component" value="Unassembled WGS sequence"/>
</dbReference>
<organism evidence="7 8">
    <name type="scientific">Mycena metata</name>
    <dbReference type="NCBI Taxonomy" id="1033252"/>
    <lineage>
        <taxon>Eukaryota</taxon>
        <taxon>Fungi</taxon>
        <taxon>Dikarya</taxon>
        <taxon>Basidiomycota</taxon>
        <taxon>Agaricomycotina</taxon>
        <taxon>Agaricomycetes</taxon>
        <taxon>Agaricomycetidae</taxon>
        <taxon>Agaricales</taxon>
        <taxon>Marasmiineae</taxon>
        <taxon>Mycenaceae</taxon>
        <taxon>Mycena</taxon>
    </lineage>
</organism>
<keyword evidence="8" id="KW-1185">Reference proteome</keyword>
<dbReference type="PANTHER" id="PTHR46910">
    <property type="entry name" value="TRANSCRIPTION FACTOR PDR1"/>
    <property type="match status" value="1"/>
</dbReference>
<dbReference type="GO" id="GO:0000981">
    <property type="term" value="F:DNA-binding transcription factor activity, RNA polymerase II-specific"/>
    <property type="evidence" value="ECO:0007669"/>
    <property type="project" value="InterPro"/>
</dbReference>
<dbReference type="PANTHER" id="PTHR46910:SF3">
    <property type="entry name" value="HALOTOLERANCE PROTEIN 9-RELATED"/>
    <property type="match status" value="1"/>
</dbReference>
<dbReference type="SMART" id="SM00066">
    <property type="entry name" value="GAL4"/>
    <property type="match status" value="2"/>
</dbReference>
<evidence type="ECO:0000259" key="6">
    <source>
        <dbReference type="PROSITE" id="PS50048"/>
    </source>
</evidence>
<dbReference type="GO" id="GO:0003677">
    <property type="term" value="F:DNA binding"/>
    <property type="evidence" value="ECO:0007669"/>
    <property type="project" value="UniProtKB-KW"/>
</dbReference>
<keyword evidence="3" id="KW-0238">DNA-binding</keyword>
<proteinExistence type="predicted"/>
<evidence type="ECO:0000313" key="8">
    <source>
        <dbReference type="Proteomes" id="UP001215598"/>
    </source>
</evidence>
<dbReference type="GO" id="GO:0005634">
    <property type="term" value="C:nucleus"/>
    <property type="evidence" value="ECO:0007669"/>
    <property type="project" value="UniProtKB-SubCell"/>
</dbReference>
<comment type="subcellular location">
    <subcellularLocation>
        <location evidence="1">Nucleus</location>
    </subcellularLocation>
</comment>
<reference evidence="7" key="1">
    <citation type="submission" date="2023-03" db="EMBL/GenBank/DDBJ databases">
        <title>Massive genome expansion in bonnet fungi (Mycena s.s.) driven by repeated elements and novel gene families across ecological guilds.</title>
        <authorList>
            <consortium name="Lawrence Berkeley National Laboratory"/>
            <person name="Harder C.B."/>
            <person name="Miyauchi S."/>
            <person name="Viragh M."/>
            <person name="Kuo A."/>
            <person name="Thoen E."/>
            <person name="Andreopoulos B."/>
            <person name="Lu D."/>
            <person name="Skrede I."/>
            <person name="Drula E."/>
            <person name="Henrissat B."/>
            <person name="Morin E."/>
            <person name="Kohler A."/>
            <person name="Barry K."/>
            <person name="LaButti K."/>
            <person name="Morin E."/>
            <person name="Salamov A."/>
            <person name="Lipzen A."/>
            <person name="Mereny Z."/>
            <person name="Hegedus B."/>
            <person name="Baldrian P."/>
            <person name="Stursova M."/>
            <person name="Weitz H."/>
            <person name="Taylor A."/>
            <person name="Grigoriev I.V."/>
            <person name="Nagy L.G."/>
            <person name="Martin F."/>
            <person name="Kauserud H."/>
        </authorList>
    </citation>
    <scope>NUCLEOTIDE SEQUENCE</scope>
    <source>
        <strain evidence="7">CBHHK182m</strain>
    </source>
</reference>
<sequence length="619" mass="69331">MLSLRVAQGSPTAPDPCASPPESHLNRTIVLEDMDSRNKPLKPATCGRCRNKKIRCNGQRPCDKCLRARVGIECRAAPAVSHTPELRKGYACSACRRKKKKCSGEWPCRTCIISKKEDDCKFDDGSELSFTRALIERTLELEQLLSAAKSPPPNFSVGADLSAELDELLASNPAVVAEPLDKQPLLDNLTAMATLLREDETLNYLETAAALPPLPTPPVVESPEEKMLRLRKLFLVKEFQLGFTLPPHKVAALIAGDLSGTVVHPVLIHVSHLWGYMLDYFDQKRSWAYAPNEDGDEVEQMRLILGSLAGEFGPPPDPFTRFLAYQGVCFYFYHKNEFQRGQEFWTLASDTVLKHDLDLALTVPPVEDETTTYSLRPLTDANELRAAFSTLIYVALDTELVLSAPPIIQPRLLAKFDQLMDTHVVNNADLSFVRTKSIRLLAQTRRLTTAWDAGKAQGQSPAAPWFENYWKLIEQLNTHIGRLNHIHLRVSFIPDAHTAELQMKLCLIVAIAALADLHGIFAPSHVESSRRYRDTVVEIVSISSTFTIDDCRYLDAILSFCWSVATKRILSNEVVYENQQPIIAAIRACNSNLQQMLPYVPDFENINRVSWDGDTVPRV</sequence>
<evidence type="ECO:0000256" key="1">
    <source>
        <dbReference type="ARBA" id="ARBA00004123"/>
    </source>
</evidence>
<dbReference type="PROSITE" id="PS50048">
    <property type="entry name" value="ZN2_CY6_FUNGAL_2"/>
    <property type="match status" value="2"/>
</dbReference>
<feature type="domain" description="Zn(2)-C6 fungal-type" evidence="6">
    <location>
        <begin position="45"/>
        <end position="76"/>
    </location>
</feature>
<protein>
    <recommendedName>
        <fullName evidence="6">Zn(2)-C6 fungal-type domain-containing protein</fullName>
    </recommendedName>
</protein>
<evidence type="ECO:0000256" key="2">
    <source>
        <dbReference type="ARBA" id="ARBA00022723"/>
    </source>
</evidence>
<dbReference type="InterPro" id="IPR036864">
    <property type="entry name" value="Zn2-C6_fun-type_DNA-bd_sf"/>
</dbReference>
<comment type="caution">
    <text evidence="7">The sequence shown here is derived from an EMBL/GenBank/DDBJ whole genome shotgun (WGS) entry which is preliminary data.</text>
</comment>
<evidence type="ECO:0000313" key="7">
    <source>
        <dbReference type="EMBL" id="KAJ7771458.1"/>
    </source>
</evidence>
<accession>A0AAD7NQQ1</accession>
<dbReference type="PROSITE" id="PS00463">
    <property type="entry name" value="ZN2_CY6_FUNGAL_1"/>
    <property type="match status" value="2"/>
</dbReference>
<dbReference type="AlphaFoldDB" id="A0AAD7NQQ1"/>
<keyword evidence="4" id="KW-0539">Nucleus</keyword>
<evidence type="ECO:0000256" key="3">
    <source>
        <dbReference type="ARBA" id="ARBA00023125"/>
    </source>
</evidence>
<dbReference type="Gene3D" id="4.10.240.10">
    <property type="entry name" value="Zn(2)-C6 fungal-type DNA-binding domain"/>
    <property type="match status" value="2"/>
</dbReference>
<dbReference type="EMBL" id="JARKIB010000015">
    <property type="protein sequence ID" value="KAJ7771458.1"/>
    <property type="molecule type" value="Genomic_DNA"/>
</dbReference>